<dbReference type="AlphaFoldDB" id="T1FIL1"/>
<organism evidence="2 3">
    <name type="scientific">Helobdella robusta</name>
    <name type="common">Californian leech</name>
    <dbReference type="NCBI Taxonomy" id="6412"/>
    <lineage>
        <taxon>Eukaryota</taxon>
        <taxon>Metazoa</taxon>
        <taxon>Spiralia</taxon>
        <taxon>Lophotrochozoa</taxon>
        <taxon>Annelida</taxon>
        <taxon>Clitellata</taxon>
        <taxon>Hirudinea</taxon>
        <taxon>Rhynchobdellida</taxon>
        <taxon>Glossiphoniidae</taxon>
        <taxon>Helobdella</taxon>
    </lineage>
</organism>
<gene>
    <name evidence="2" type="primary">20208660</name>
    <name evidence="1" type="ORF">HELRODRAFT_182687</name>
</gene>
<sequence>MAEGIIVEVKSDKKYVIDTLLCYIWYVRNQINEKEMKTSLCEFFEVDDVKKSAKFLQSEASTLSLSLPEFSEDVDKNKMWDEFLRICRLIFETKVEDKFLCFLADDLWKVTNCDNRFEKLSAEQVRLQKRVIQNSPAVLEFLEEHGNILSDVQKKVNSIVCSDVSADGDSDAETSVAKNLSDIAEEGNNEGGNFITTCASNVVDHLESINVKVLFCYPVFKRRDDKIKLDETHTSTSFRLCVDEKYAEIVERSSSWPDYVQVRNWVFNNNSKSGSTRNADVNIRTCSDVKR</sequence>
<dbReference type="EMBL" id="AMQM01008342">
    <property type="status" value="NOT_ANNOTATED_CDS"/>
    <property type="molecule type" value="Genomic_DNA"/>
</dbReference>
<reference evidence="2" key="3">
    <citation type="submission" date="2015-06" db="UniProtKB">
        <authorList>
            <consortium name="EnsemblMetazoa"/>
        </authorList>
    </citation>
    <scope>IDENTIFICATION</scope>
</reference>
<dbReference type="GeneID" id="20208660"/>
<dbReference type="EnsemblMetazoa" id="HelroT182687">
    <property type="protein sequence ID" value="HelroP182687"/>
    <property type="gene ID" value="HelroG182687"/>
</dbReference>
<dbReference type="KEGG" id="hro:HELRODRAFT_182687"/>
<dbReference type="CTD" id="20208660"/>
<evidence type="ECO:0000313" key="3">
    <source>
        <dbReference type="Proteomes" id="UP000015101"/>
    </source>
</evidence>
<dbReference type="RefSeq" id="XP_009031670.1">
    <property type="nucleotide sequence ID" value="XM_009033422.1"/>
</dbReference>
<dbReference type="EMBL" id="KB097761">
    <property type="protein sequence ID" value="ESN90196.1"/>
    <property type="molecule type" value="Genomic_DNA"/>
</dbReference>
<evidence type="ECO:0000313" key="2">
    <source>
        <dbReference type="EnsemblMetazoa" id="HelroP182687"/>
    </source>
</evidence>
<keyword evidence="3" id="KW-1185">Reference proteome</keyword>
<evidence type="ECO:0000313" key="1">
    <source>
        <dbReference type="EMBL" id="ESN90196.1"/>
    </source>
</evidence>
<reference evidence="1 3" key="2">
    <citation type="journal article" date="2013" name="Nature">
        <title>Insights into bilaterian evolution from three spiralian genomes.</title>
        <authorList>
            <person name="Simakov O."/>
            <person name="Marletaz F."/>
            <person name="Cho S.J."/>
            <person name="Edsinger-Gonzales E."/>
            <person name="Havlak P."/>
            <person name="Hellsten U."/>
            <person name="Kuo D.H."/>
            <person name="Larsson T."/>
            <person name="Lv J."/>
            <person name="Arendt D."/>
            <person name="Savage R."/>
            <person name="Osoegawa K."/>
            <person name="de Jong P."/>
            <person name="Grimwood J."/>
            <person name="Chapman J.A."/>
            <person name="Shapiro H."/>
            <person name="Aerts A."/>
            <person name="Otillar R.P."/>
            <person name="Terry A.Y."/>
            <person name="Boore J.L."/>
            <person name="Grigoriev I.V."/>
            <person name="Lindberg D.R."/>
            <person name="Seaver E.C."/>
            <person name="Weisblat D.A."/>
            <person name="Putnam N.H."/>
            <person name="Rokhsar D.S."/>
        </authorList>
    </citation>
    <scope>NUCLEOTIDE SEQUENCE</scope>
</reference>
<reference evidence="3" key="1">
    <citation type="submission" date="2012-12" db="EMBL/GenBank/DDBJ databases">
        <authorList>
            <person name="Hellsten U."/>
            <person name="Grimwood J."/>
            <person name="Chapman J.A."/>
            <person name="Shapiro H."/>
            <person name="Aerts A."/>
            <person name="Otillar R.P."/>
            <person name="Terry A.Y."/>
            <person name="Boore J.L."/>
            <person name="Simakov O."/>
            <person name="Marletaz F."/>
            <person name="Cho S.-J."/>
            <person name="Edsinger-Gonzales E."/>
            <person name="Havlak P."/>
            <person name="Kuo D.-H."/>
            <person name="Larsson T."/>
            <person name="Lv J."/>
            <person name="Arendt D."/>
            <person name="Savage R."/>
            <person name="Osoegawa K."/>
            <person name="de Jong P."/>
            <person name="Lindberg D.R."/>
            <person name="Seaver E.C."/>
            <person name="Weisblat D.A."/>
            <person name="Putnam N.H."/>
            <person name="Grigoriev I.V."/>
            <person name="Rokhsar D.S."/>
        </authorList>
    </citation>
    <scope>NUCLEOTIDE SEQUENCE</scope>
</reference>
<proteinExistence type="predicted"/>
<dbReference type="HOGENOM" id="CLU_1086952_0_0_1"/>
<dbReference type="Proteomes" id="UP000015101">
    <property type="component" value="Unassembled WGS sequence"/>
</dbReference>
<protein>
    <submittedName>
        <fullName evidence="1 2">Uncharacterized protein</fullName>
    </submittedName>
</protein>
<name>T1FIL1_HELRO</name>
<dbReference type="InParanoid" id="T1FIL1"/>
<accession>T1FIL1</accession>